<reference evidence="1 2" key="1">
    <citation type="journal article" date="2014" name="Mol. Plant">
        <title>Chromosome Scale Genome Assembly and Transcriptome Profiling of Nannochloropsis gaditana in Nitrogen Depletion.</title>
        <authorList>
            <person name="Corteggiani Carpinelli E."/>
            <person name="Telatin A."/>
            <person name="Vitulo N."/>
            <person name="Forcato C."/>
            <person name="D'Angelo M."/>
            <person name="Schiavon R."/>
            <person name="Vezzi A."/>
            <person name="Giacometti G.M."/>
            <person name="Morosinotto T."/>
            <person name="Valle G."/>
        </authorList>
    </citation>
    <scope>NUCLEOTIDE SEQUENCE [LARGE SCALE GENOMIC DNA]</scope>
    <source>
        <strain evidence="1 2">B-31</strain>
    </source>
</reference>
<dbReference type="Proteomes" id="UP000019335">
    <property type="component" value="Chromosome 3"/>
</dbReference>
<dbReference type="InterPro" id="IPR010828">
    <property type="entry name" value="Atf2/Sli1-like"/>
</dbReference>
<accession>W7TZY7</accession>
<keyword evidence="1" id="KW-0808">Transferase</keyword>
<comment type="caution">
    <text evidence="1">The sequence shown here is derived from an EMBL/GenBank/DDBJ whole genome shotgun (WGS) entry which is preliminary data.</text>
</comment>
<gene>
    <name evidence="1" type="ORF">Naga_100024g59</name>
</gene>
<organism evidence="1 2">
    <name type="scientific">Nannochloropsis gaditana</name>
    <dbReference type="NCBI Taxonomy" id="72520"/>
    <lineage>
        <taxon>Eukaryota</taxon>
        <taxon>Sar</taxon>
        <taxon>Stramenopiles</taxon>
        <taxon>Ochrophyta</taxon>
        <taxon>Eustigmatophyceae</taxon>
        <taxon>Eustigmatales</taxon>
        <taxon>Monodopsidaceae</taxon>
        <taxon>Nannochloropsis</taxon>
    </lineage>
</organism>
<dbReference type="GO" id="GO:0016740">
    <property type="term" value="F:transferase activity"/>
    <property type="evidence" value="ECO:0007669"/>
    <property type="project" value="UniProtKB-KW"/>
</dbReference>
<dbReference type="PANTHER" id="PTHR28037:SF1">
    <property type="entry name" value="ALCOHOL O-ACETYLTRANSFERASE 1-RELATED"/>
    <property type="match status" value="1"/>
</dbReference>
<dbReference type="InterPro" id="IPR052058">
    <property type="entry name" value="Alcohol_O-acetyltransferase"/>
</dbReference>
<dbReference type="Gene3D" id="3.30.559.30">
    <property type="entry name" value="Nonribosomal peptide synthetase, condensation domain"/>
    <property type="match status" value="1"/>
</dbReference>
<keyword evidence="2" id="KW-1185">Reference proteome</keyword>
<dbReference type="OrthoDB" id="10334701at2759"/>
<dbReference type="InterPro" id="IPR023213">
    <property type="entry name" value="CAT-like_dom_sf"/>
</dbReference>
<dbReference type="EMBL" id="AZIL01000178">
    <property type="protein sequence ID" value="EWM29053.1"/>
    <property type="molecule type" value="Genomic_DNA"/>
</dbReference>
<sequence>MPKLTEMCPDFKGDGVVLDHEGSNEKDFTTRSRPLGGFEQFMYNAHRLGCGLIYMIADLREGSPFLKDTSLMEEALRATVSHHPNLHASISSDGKQLMFQPVNKLPPSFFSVPLISGSSAVDVIQEELLTTPIARGERHSPFWQLVLVQNAKDGKESQSLVALAHHSIMDGESMVLFLNEIIVRTNELLRTRSGVTTHVADEAKSPLELSKLSFLPSQDELFDKVLPPTAGDGARGALSYLWRRITWFLRRPTVPASEGTTRDISHRRNNILSAQIKGSALTLLLRRCHAEHTTVTAALAAATLLELKRLIPESPRVNLKLETMVNLRRALCQVDQARYKDALQCFAAPIDTVVTVQENDDLWAHARAYKERLNESMAAGQWKRQVAAFRTFEYGVYGALARMAVTPEIQGRVKAAAISNLGVLSFDSVEDGKGKIGAEEEDPRQNVEGLRIARLQWGISLHGIGQYAFVAASTQDSSLNLTLTCASPIVSAGRAKRLLDGIVAHLTQL</sequence>
<name>W7TZY7_9STRA</name>
<evidence type="ECO:0000313" key="1">
    <source>
        <dbReference type="EMBL" id="EWM29053.1"/>
    </source>
</evidence>
<dbReference type="Gene3D" id="3.30.559.10">
    <property type="entry name" value="Chloramphenicol acetyltransferase-like domain"/>
    <property type="match status" value="1"/>
</dbReference>
<dbReference type="Pfam" id="PF07247">
    <property type="entry name" value="AATase"/>
    <property type="match status" value="1"/>
</dbReference>
<protein>
    <submittedName>
        <fullName evidence="1">Alcohol acetyltransferase</fullName>
    </submittedName>
</protein>
<dbReference type="SUPFAM" id="SSF52777">
    <property type="entry name" value="CoA-dependent acyltransferases"/>
    <property type="match status" value="2"/>
</dbReference>
<evidence type="ECO:0000313" key="2">
    <source>
        <dbReference type="Proteomes" id="UP000019335"/>
    </source>
</evidence>
<dbReference type="PANTHER" id="PTHR28037">
    <property type="entry name" value="ALCOHOL O-ACETYLTRANSFERASE 1-RELATED"/>
    <property type="match status" value="1"/>
</dbReference>
<dbReference type="AlphaFoldDB" id="W7TZY7"/>
<proteinExistence type="predicted"/>